<dbReference type="GO" id="GO:0031012">
    <property type="term" value="C:extracellular matrix"/>
    <property type="evidence" value="ECO:0007669"/>
    <property type="project" value="TreeGrafter"/>
</dbReference>
<proteinExistence type="predicted"/>
<sequence length="1746" mass="184622">MDRRRDKLHFYLLLLLLHMFSSTHAESPVDVLKLLELSDLMEGVSLEAGFCTNRQGKEEVDLAYKIDKKIQINSEFPTDFSVMATVRARRGAQCFLLSLYDSEGVQQLGLELGRSPVFLYEDQEGQPSPDLYPVFKKVNLADGKWHRLAYSVEGKKVTLHLDCKKVTTLDLLRGDEPKISTEGVTVFGRRLLEEEVFEGEIQQLLIVPDPSAAAGYCQNYIPDCDSALPYNSLSLDPEEVEKVSKKSADEEYDELYSDLSVSTVTAVPNITEYEIVEYEEIDNRTEYVVRDYEEYEEYEEYEDRYGPATRNEPEHWNRQVSSSPQKGEKGEPAMFLEGLRGLPGLSGPNGKPGKRGRGGTDGGRGEPGETGAKGDRGFDGLPGLPGIQGHRGEPGKKGRIGPPGEMGMKGPPGKKGMQGLPGTDGPPGHPGREGPPGEKGLPGEDGFPGAKGEMGGKGDDGPTGPAGAAGQRGPNGARGARGARGPTGKSGEKGPAGKDGLPGHPGQRGEPGFQGKTGPPGPAGVVGPQGNAGETGPVGERGHPGTAGPPGEQGLPGAAGKEGSKGATGERGPPGLAGAIGQPGRSGAVGSAGPMGEKGEPGEKGTFGPAGQDGEQGVVGFPGATGPPGNQGEDGDKGEVGGPGQKGSKGDKGEHGPPGPVGTQGPEGQPGTPGVDGEPGLPGQQGMYGQKGDEGARGFTGTSGPVGLQGMPGPPGEKGESGHSGLAGPPGQMGPRGPQGPSGGQGPPGRPGVRGQPGAVGEKGEDGESGDPGPVGLAGSTGEKGDQGEKGDTGSPGAAGPPGARGPPGEDGAKGSLGPIGLPGDPGAPGEAGPDGIDGLFGSKGDNGDPGKAGPPGAVGEPGPPGRPGRRGHLGQPGKQGKLGLKGNKGALGYEGAMGKMGPVGAQGNPGKPGLQGPRGIPGSAGEQGVTGPLGQTGPPGPVGPAGLPGLKGDHGKKGDKGHGGLIGLIGPPGEMGEKGDRGLPGNQGIQGPKGDEGAVGPFGPSGPPGLPGLSGSMGQKGSKGNQGPIGPRGDPGAIGPPGPPGLPAEHSDPFIGGRNRRDHSQTEERIKEEVDGGKEEDVVDEMQSDKTDEEAKNMEGVFVSLASMRSEVEGLRIPKGTYHSPARTCKELWMVHTDLPDGVYWIDPNQGCHRDAFKVFCNFTAEGKTCLQPHKKHQTVKLAAWNKEKPGTWYSKFRKGSQFQYMDEDGNPVHVVQIGFLKLLSATTHQSFTYQCQNSAGWFDRNTLSYQQALRFRASNGEELTYQHTQNIQANYDGCQFRSGQDRTELTFDFPNTDMLPVLDVAVRVKVCVSLILMSVPMLKMGLVLSTMAMLTNWMSQTLPKLAGLHHTAARDGTSEKFISLQNVSQYLELLDWRTSRDLQHIKDTEKKIIGMEIKVKTAVNNPKTVTEKSLKSVLECVALHAVFSRFRSEVLKVEVLKQEMDRVSASLRQEKTFTYSSFQQLEQKELQLQSRLHACVSSIGCGKLIGLSNPITIRSFGSRFGSWMMDSMISSSDERVWSMDGYFRGRRVFEYRSLRDFITGHNFVVHQLPHPWAGTGHVVYNGSLYYNKHQSNVIVRYHLLSRSILTQHTLSQAAYNNTFPYSWGGSSDIDLMADESGLWAVYTTLTHGGNMVLGRMDPVTLKLLESWDTGFPKRSAGEAFMVCGSLYVTDSHLNGAKIHFIYHTDSQMYEYTHIPFHNLYSHMSMMDYNPREKALYAWNNGHQVIYNITLLQEVKTFTDV</sequence>
<keyword evidence="7" id="KW-1015">Disulfide bond</keyword>
<dbReference type="InterPro" id="IPR022082">
    <property type="entry name" value="Noelin_dom"/>
</dbReference>
<keyword evidence="6 12" id="KW-0176">Collagen</keyword>
<feature type="compositionally biased region" description="Low complexity" evidence="8">
    <location>
        <begin position="523"/>
        <end position="532"/>
    </location>
</feature>
<gene>
    <name evidence="12" type="ORF">Baya_14981</name>
</gene>
<feature type="compositionally biased region" description="Low complexity" evidence="8">
    <location>
        <begin position="822"/>
        <end position="838"/>
    </location>
</feature>
<evidence type="ECO:0000256" key="1">
    <source>
        <dbReference type="ARBA" id="ARBA00004613"/>
    </source>
</evidence>
<dbReference type="Gene3D" id="2.60.120.1000">
    <property type="match status" value="1"/>
</dbReference>
<feature type="compositionally biased region" description="Low complexity" evidence="8">
    <location>
        <begin position="402"/>
        <end position="421"/>
    </location>
</feature>
<reference evidence="12 13" key="1">
    <citation type="journal article" date="2019" name="Genome Biol. Evol.">
        <title>Whole-Genome Sequencing of the Giant Devil Catfish, Bagarius yarrelli.</title>
        <authorList>
            <person name="Jiang W."/>
            <person name="Lv Y."/>
            <person name="Cheng L."/>
            <person name="Yang K."/>
            <person name="Chao B."/>
            <person name="Wang X."/>
            <person name="Li Y."/>
            <person name="Pan X."/>
            <person name="You X."/>
            <person name="Zhang Y."/>
            <person name="Yang J."/>
            <person name="Li J."/>
            <person name="Zhang X."/>
            <person name="Liu S."/>
            <person name="Sun C."/>
            <person name="Yang J."/>
            <person name="Shi Q."/>
        </authorList>
    </citation>
    <scope>NUCLEOTIDE SEQUENCE [LARGE SCALE GENOMIC DNA]</scope>
    <source>
        <strain evidence="12">JWS20170419001</strain>
        <tissue evidence="12">Muscle</tissue>
    </source>
</reference>
<feature type="disulfide bond" evidence="7">
    <location>
        <begin position="1487"/>
        <end position="1669"/>
    </location>
</feature>
<dbReference type="InterPro" id="IPR050149">
    <property type="entry name" value="Collagen_superfamily"/>
</dbReference>
<dbReference type="PROSITE" id="PS51132">
    <property type="entry name" value="OLF"/>
    <property type="match status" value="1"/>
</dbReference>
<feature type="compositionally biased region" description="Low complexity" evidence="8">
    <location>
        <begin position="462"/>
        <end position="487"/>
    </location>
</feature>
<dbReference type="Pfam" id="PF01410">
    <property type="entry name" value="COLFI"/>
    <property type="match status" value="1"/>
</dbReference>
<dbReference type="InterPro" id="IPR008160">
    <property type="entry name" value="Collagen"/>
</dbReference>
<dbReference type="SMART" id="SM00038">
    <property type="entry name" value="COLFI"/>
    <property type="match status" value="1"/>
</dbReference>
<feature type="compositionally biased region" description="Basic and acidic residues" evidence="8">
    <location>
        <begin position="363"/>
        <end position="378"/>
    </location>
</feature>
<dbReference type="SMART" id="SM00284">
    <property type="entry name" value="OLF"/>
    <property type="match status" value="1"/>
</dbReference>
<organism evidence="12 13">
    <name type="scientific">Bagarius yarrelli</name>
    <name type="common">Goonch</name>
    <name type="synonym">Bagrus yarrelli</name>
    <dbReference type="NCBI Taxonomy" id="175774"/>
    <lineage>
        <taxon>Eukaryota</taxon>
        <taxon>Metazoa</taxon>
        <taxon>Chordata</taxon>
        <taxon>Craniata</taxon>
        <taxon>Vertebrata</taxon>
        <taxon>Euteleostomi</taxon>
        <taxon>Actinopterygii</taxon>
        <taxon>Neopterygii</taxon>
        <taxon>Teleostei</taxon>
        <taxon>Ostariophysi</taxon>
        <taxon>Siluriformes</taxon>
        <taxon>Sisoridae</taxon>
        <taxon>Sisorinae</taxon>
        <taxon>Bagarius</taxon>
    </lineage>
</organism>
<dbReference type="InterPro" id="IPR003112">
    <property type="entry name" value="Olfac-like_dom"/>
</dbReference>
<evidence type="ECO:0000256" key="9">
    <source>
        <dbReference type="SAM" id="SignalP"/>
    </source>
</evidence>
<feature type="compositionally biased region" description="Low complexity" evidence="8">
    <location>
        <begin position="661"/>
        <end position="675"/>
    </location>
</feature>
<evidence type="ECO:0000256" key="7">
    <source>
        <dbReference type="PROSITE-ProRule" id="PRU00446"/>
    </source>
</evidence>
<feature type="compositionally biased region" description="Low complexity" evidence="8">
    <location>
        <begin position="874"/>
        <end position="892"/>
    </location>
</feature>
<feature type="compositionally biased region" description="Basic and acidic residues" evidence="8">
    <location>
        <begin position="952"/>
        <end position="963"/>
    </location>
</feature>
<feature type="compositionally biased region" description="Low complexity" evidence="8">
    <location>
        <begin position="1029"/>
        <end position="1038"/>
    </location>
</feature>
<evidence type="ECO:0000256" key="8">
    <source>
        <dbReference type="SAM" id="MobiDB-lite"/>
    </source>
</evidence>
<accession>A0A556VAH2</accession>
<comment type="caution">
    <text evidence="12">The sequence shown here is derived from an EMBL/GenBank/DDBJ whole genome shotgun (WGS) entry which is preliminary data.</text>
</comment>
<protein>
    <submittedName>
        <fullName evidence="12">Collagen alpha-1(XI) chain</fullName>
    </submittedName>
</protein>
<evidence type="ECO:0000256" key="4">
    <source>
        <dbReference type="ARBA" id="ARBA00022729"/>
    </source>
</evidence>
<dbReference type="GO" id="GO:0005581">
    <property type="term" value="C:collagen trimer"/>
    <property type="evidence" value="ECO:0007669"/>
    <property type="project" value="UniProtKB-KW"/>
</dbReference>
<keyword evidence="3" id="KW-0272">Extracellular matrix</keyword>
<keyword evidence="4 9" id="KW-0732">Signal</keyword>
<evidence type="ECO:0000256" key="6">
    <source>
        <dbReference type="ARBA" id="ARBA00023119"/>
    </source>
</evidence>
<feature type="compositionally biased region" description="Basic and acidic residues" evidence="8">
    <location>
        <begin position="783"/>
        <end position="792"/>
    </location>
</feature>
<dbReference type="PROSITE" id="PS51461">
    <property type="entry name" value="NC1_FIB"/>
    <property type="match status" value="1"/>
</dbReference>
<dbReference type="SUPFAM" id="SSF49899">
    <property type="entry name" value="Concanavalin A-like lectins/glucanases"/>
    <property type="match status" value="1"/>
</dbReference>
<feature type="region of interest" description="Disordered" evidence="8">
    <location>
        <begin position="299"/>
        <end position="1096"/>
    </location>
</feature>
<dbReference type="Gene3D" id="2.60.120.200">
    <property type="match status" value="1"/>
</dbReference>
<feature type="chain" id="PRO_5021954452" evidence="9">
    <location>
        <begin position="26"/>
        <end position="1746"/>
    </location>
</feature>
<dbReference type="Pfam" id="PF02191">
    <property type="entry name" value="OLF"/>
    <property type="match status" value="1"/>
</dbReference>
<dbReference type="FunFam" id="2.60.120.1000:FF:000007">
    <property type="entry name" value="Collagen type V alpha 3 chain"/>
    <property type="match status" value="1"/>
</dbReference>
<evidence type="ECO:0000259" key="11">
    <source>
        <dbReference type="PROSITE" id="PS51461"/>
    </source>
</evidence>
<evidence type="ECO:0000313" key="12">
    <source>
        <dbReference type="EMBL" id="TTE81771.1"/>
    </source>
</evidence>
<feature type="compositionally biased region" description="Low complexity" evidence="8">
    <location>
        <begin position="850"/>
        <end position="861"/>
    </location>
</feature>
<keyword evidence="13" id="KW-1185">Reference proteome</keyword>
<feature type="domain" description="Fibrillar collagen NC1" evidence="11">
    <location>
        <begin position="1100"/>
        <end position="1328"/>
    </location>
</feature>
<evidence type="ECO:0000259" key="10">
    <source>
        <dbReference type="PROSITE" id="PS51132"/>
    </source>
</evidence>
<dbReference type="InterPro" id="IPR013320">
    <property type="entry name" value="ConA-like_dom_sf"/>
</dbReference>
<keyword evidence="2" id="KW-0964">Secreted</keyword>
<evidence type="ECO:0000313" key="13">
    <source>
        <dbReference type="Proteomes" id="UP000319801"/>
    </source>
</evidence>
<dbReference type="OrthoDB" id="8939548at2759"/>
<feature type="compositionally biased region" description="Basic and acidic residues" evidence="8">
    <location>
        <begin position="1063"/>
        <end position="1081"/>
    </location>
</feature>
<keyword evidence="5" id="KW-0677">Repeat</keyword>
<feature type="compositionally biased region" description="Low complexity" evidence="8">
    <location>
        <begin position="928"/>
        <end position="937"/>
    </location>
</feature>
<dbReference type="Pfam" id="PF01391">
    <property type="entry name" value="Collagen"/>
    <property type="match status" value="2"/>
</dbReference>
<dbReference type="PANTHER" id="PTHR24023">
    <property type="entry name" value="COLLAGEN ALPHA"/>
    <property type="match status" value="1"/>
</dbReference>
<evidence type="ECO:0000256" key="2">
    <source>
        <dbReference type="ARBA" id="ARBA00022525"/>
    </source>
</evidence>
<evidence type="ECO:0000256" key="3">
    <source>
        <dbReference type="ARBA" id="ARBA00022530"/>
    </source>
</evidence>
<feature type="signal peptide" evidence="9">
    <location>
        <begin position="1"/>
        <end position="25"/>
    </location>
</feature>
<dbReference type="Proteomes" id="UP000319801">
    <property type="component" value="Unassembled WGS sequence"/>
</dbReference>
<evidence type="ECO:0000256" key="5">
    <source>
        <dbReference type="ARBA" id="ARBA00022737"/>
    </source>
</evidence>
<dbReference type="SMART" id="SM00210">
    <property type="entry name" value="TSPN"/>
    <property type="match status" value="1"/>
</dbReference>
<dbReference type="GO" id="GO:0005201">
    <property type="term" value="F:extracellular matrix structural constituent"/>
    <property type="evidence" value="ECO:0007669"/>
    <property type="project" value="InterPro"/>
</dbReference>
<dbReference type="EMBL" id="VCAZ01000191">
    <property type="protein sequence ID" value="TTE81771.1"/>
    <property type="molecule type" value="Genomic_DNA"/>
</dbReference>
<feature type="domain" description="Olfactomedin-like" evidence="10">
    <location>
        <begin position="1486"/>
        <end position="1738"/>
    </location>
</feature>
<comment type="subcellular location">
    <subcellularLocation>
        <location evidence="1">Secreted</location>
    </subcellularLocation>
</comment>
<dbReference type="InterPro" id="IPR048287">
    <property type="entry name" value="TSPN-like_N"/>
</dbReference>
<dbReference type="Pfam" id="PF12308">
    <property type="entry name" value="Noelin-1"/>
    <property type="match status" value="1"/>
</dbReference>
<dbReference type="GO" id="GO:0005615">
    <property type="term" value="C:extracellular space"/>
    <property type="evidence" value="ECO:0007669"/>
    <property type="project" value="TreeGrafter"/>
</dbReference>
<dbReference type="InterPro" id="IPR000885">
    <property type="entry name" value="Fib_collagen_C"/>
</dbReference>
<dbReference type="PANTHER" id="PTHR24023:SF1109">
    <property type="entry name" value="COLLAGEN ALPHA-4(IV) CHAIN-LIKE"/>
    <property type="match status" value="1"/>
</dbReference>
<name>A0A556VAH2_BAGYA</name>